<dbReference type="PANTHER" id="PTHR13966:SF5">
    <property type="entry name" value="ENDONUCLEASE G, MITOCHONDRIAL"/>
    <property type="match status" value="1"/>
</dbReference>
<keyword evidence="6" id="KW-0540">Nuclease</keyword>
<gene>
    <name evidence="6" type="ORF">NS331_18675</name>
</gene>
<evidence type="ECO:0000313" key="6">
    <source>
        <dbReference type="EMBL" id="KTT16278.1"/>
    </source>
</evidence>
<keyword evidence="6" id="KW-0378">Hydrolase</keyword>
<dbReference type="Proteomes" id="UP000072741">
    <property type="component" value="Unassembled WGS sequence"/>
</dbReference>
<evidence type="ECO:0000256" key="1">
    <source>
        <dbReference type="PIRSR" id="PIRSR640255-1"/>
    </source>
</evidence>
<feature type="domain" description="ENPP1-3/EXOG-like endonuclease/phosphodiesterase" evidence="4">
    <location>
        <begin position="97"/>
        <end position="278"/>
    </location>
</feature>
<proteinExistence type="predicted"/>
<dbReference type="SMART" id="SM00477">
    <property type="entry name" value="NUC"/>
    <property type="match status" value="1"/>
</dbReference>
<evidence type="ECO:0000259" key="4">
    <source>
        <dbReference type="SMART" id="SM00477"/>
    </source>
</evidence>
<feature type="compositionally biased region" description="Low complexity" evidence="3">
    <location>
        <begin position="42"/>
        <end position="62"/>
    </location>
</feature>
<feature type="active site" description="Proton acceptor" evidence="1">
    <location>
        <position position="161"/>
    </location>
</feature>
<reference evidence="6 7" key="1">
    <citation type="journal article" date="2016" name="Front. Microbiol.">
        <title>Genomic Resource of Rice Seed Associated Bacteria.</title>
        <authorList>
            <person name="Midha S."/>
            <person name="Bansal K."/>
            <person name="Sharma S."/>
            <person name="Kumar N."/>
            <person name="Patil P.P."/>
            <person name="Chaudhry V."/>
            <person name="Patil P.B."/>
        </authorList>
    </citation>
    <scope>NUCLEOTIDE SEQUENCE [LARGE SCALE GENOMIC DNA]</scope>
    <source>
        <strain evidence="6 7">NS331</strain>
    </source>
</reference>
<accession>A0A147GPT9</accession>
<protein>
    <submittedName>
        <fullName evidence="6">Endonuclease</fullName>
    </submittedName>
</protein>
<dbReference type="Pfam" id="PF01223">
    <property type="entry name" value="Endonuclease_NS"/>
    <property type="match status" value="1"/>
</dbReference>
<dbReference type="InterPro" id="IPR001604">
    <property type="entry name" value="Endo_G_ENPP1-like_dom"/>
</dbReference>
<dbReference type="InterPro" id="IPR044929">
    <property type="entry name" value="DNA/RNA_non-sp_Endonuclease_sf"/>
</dbReference>
<keyword evidence="7" id="KW-1185">Reference proteome</keyword>
<sequence>MPPAFPLLLRRVPGAVLAVALAAALAACGPLHGSDRRAVATPRPSAVAEAATARSPAPAPAPAAATAGTGFAACPQFFVGGRAPAVAVAGRLRELCFDGFAVLHSGESRTPVYVAERLSRQSLQRARGIERHDRFYADARLPAAERADLTDYRGSGYARGHMAPAADMPTDAAMAQSFSLANMVPQDPRQNSGPWAKVEEDTRRYVQRAKGEVYVITGPVFADRKAIGRNQVRVPTHLFKLVHDPAAGRTWVHWQQNAPDAQVNRPLTYAEFRQWLNLDLLPGAAVQ</sequence>
<feature type="binding site" evidence="2">
    <location>
        <position position="191"/>
    </location>
    <ligand>
        <name>Mg(2+)</name>
        <dbReference type="ChEBI" id="CHEBI:18420"/>
        <note>catalytic</note>
    </ligand>
</feature>
<keyword evidence="2" id="KW-0479">Metal-binding</keyword>
<dbReference type="InterPro" id="IPR020821">
    <property type="entry name" value="ENPP1-3/EXOG-like_nuc-like"/>
</dbReference>
<dbReference type="GO" id="GO:0046872">
    <property type="term" value="F:metal ion binding"/>
    <property type="evidence" value="ECO:0007669"/>
    <property type="project" value="UniProtKB-KW"/>
</dbReference>
<dbReference type="SMART" id="SM00892">
    <property type="entry name" value="Endonuclease_NS"/>
    <property type="match status" value="1"/>
</dbReference>
<dbReference type="GO" id="GO:0000014">
    <property type="term" value="F:single-stranded DNA endodeoxyribonuclease activity"/>
    <property type="evidence" value="ECO:0007669"/>
    <property type="project" value="TreeGrafter"/>
</dbReference>
<dbReference type="PANTHER" id="PTHR13966">
    <property type="entry name" value="ENDONUCLEASE RELATED"/>
    <property type="match status" value="1"/>
</dbReference>
<keyword evidence="6" id="KW-0255">Endonuclease</keyword>
<evidence type="ECO:0000313" key="7">
    <source>
        <dbReference type="Proteomes" id="UP000072741"/>
    </source>
</evidence>
<dbReference type="GO" id="GO:0003676">
    <property type="term" value="F:nucleic acid binding"/>
    <property type="evidence" value="ECO:0007669"/>
    <property type="project" value="InterPro"/>
</dbReference>
<dbReference type="AlphaFoldDB" id="A0A147GPT9"/>
<feature type="region of interest" description="Disordered" evidence="3">
    <location>
        <begin position="34"/>
        <end position="62"/>
    </location>
</feature>
<feature type="domain" description="DNA/RNA non-specific endonuclease/pyrophosphatase/phosphodiesterase" evidence="5">
    <location>
        <begin position="96"/>
        <end position="287"/>
    </location>
</feature>
<dbReference type="SUPFAM" id="SSF54060">
    <property type="entry name" value="His-Me finger endonucleases"/>
    <property type="match status" value="1"/>
</dbReference>
<organism evidence="6 7">
    <name type="scientific">Pseudacidovorax intermedius</name>
    <dbReference type="NCBI Taxonomy" id="433924"/>
    <lineage>
        <taxon>Bacteria</taxon>
        <taxon>Pseudomonadati</taxon>
        <taxon>Pseudomonadota</taxon>
        <taxon>Betaproteobacteria</taxon>
        <taxon>Burkholderiales</taxon>
        <taxon>Comamonadaceae</taxon>
        <taxon>Pseudacidovorax</taxon>
    </lineage>
</organism>
<dbReference type="GO" id="GO:0004521">
    <property type="term" value="F:RNA endonuclease activity"/>
    <property type="evidence" value="ECO:0007669"/>
    <property type="project" value="TreeGrafter"/>
</dbReference>
<dbReference type="Gene3D" id="3.40.570.10">
    <property type="entry name" value="Extracellular Endonuclease, subunit A"/>
    <property type="match status" value="1"/>
</dbReference>
<dbReference type="InterPro" id="IPR040255">
    <property type="entry name" value="Non-specific_endonuclease"/>
</dbReference>
<comment type="caution">
    <text evidence="6">The sequence shown here is derived from an EMBL/GenBank/DDBJ whole genome shotgun (WGS) entry which is preliminary data.</text>
</comment>
<dbReference type="InterPro" id="IPR044925">
    <property type="entry name" value="His-Me_finger_sf"/>
</dbReference>
<evidence type="ECO:0000256" key="3">
    <source>
        <dbReference type="SAM" id="MobiDB-lite"/>
    </source>
</evidence>
<evidence type="ECO:0000256" key="2">
    <source>
        <dbReference type="PIRSR" id="PIRSR640255-2"/>
    </source>
</evidence>
<evidence type="ECO:0000259" key="5">
    <source>
        <dbReference type="SMART" id="SM00892"/>
    </source>
</evidence>
<name>A0A147GPT9_9BURK</name>
<dbReference type="PATRIC" id="fig|433924.3.peg.720"/>
<dbReference type="EMBL" id="LDSL01000128">
    <property type="protein sequence ID" value="KTT16278.1"/>
    <property type="molecule type" value="Genomic_DNA"/>
</dbReference>